<name>A0A372M9X5_9ACTN</name>
<feature type="region of interest" description="Disordered" evidence="1">
    <location>
        <begin position="12"/>
        <end position="53"/>
    </location>
</feature>
<organism evidence="2 3">
    <name type="scientific">Streptomyces triticagri</name>
    <dbReference type="NCBI Taxonomy" id="2293568"/>
    <lineage>
        <taxon>Bacteria</taxon>
        <taxon>Bacillati</taxon>
        <taxon>Actinomycetota</taxon>
        <taxon>Actinomycetes</taxon>
        <taxon>Kitasatosporales</taxon>
        <taxon>Streptomycetaceae</taxon>
        <taxon>Streptomyces</taxon>
    </lineage>
</organism>
<sequence>MASVVLGVSVAACGSGDEGAGGDGGSGGGTSKKPAAADKGGGEPSAPATDDAERTLTAAELEELFVTKADLTGPLKDYVVENPGPDEVETSDSMKASGSECQPLVDTLNEVAPAGASATERRAVMGPAAKRLEEGLGSQVALSSYKSEAAAAKALEALEVAVADCGDGFEATGAKAEDNQSFTRVDKERAPQGADQSVAYDLVGDLTDGEEVAEDLSTEMPMKFVYARSGSTVAMFLTYNPFDPAKTDFPTGLVDAQIAKLTGATA</sequence>
<keyword evidence="3" id="KW-1185">Reference proteome</keyword>
<dbReference type="AlphaFoldDB" id="A0A372M9X5"/>
<dbReference type="EMBL" id="QUAK01000025">
    <property type="protein sequence ID" value="RFU87758.1"/>
    <property type="molecule type" value="Genomic_DNA"/>
</dbReference>
<feature type="compositionally biased region" description="Gly residues" evidence="1">
    <location>
        <begin position="16"/>
        <end position="30"/>
    </location>
</feature>
<evidence type="ECO:0000313" key="3">
    <source>
        <dbReference type="Proteomes" id="UP000263094"/>
    </source>
</evidence>
<protein>
    <submittedName>
        <fullName evidence="2">Uncharacterized protein</fullName>
    </submittedName>
</protein>
<accession>A0A372M9X5</accession>
<comment type="caution">
    <text evidence="2">The sequence shown here is derived from an EMBL/GenBank/DDBJ whole genome shotgun (WGS) entry which is preliminary data.</text>
</comment>
<evidence type="ECO:0000256" key="1">
    <source>
        <dbReference type="SAM" id="MobiDB-lite"/>
    </source>
</evidence>
<feature type="region of interest" description="Disordered" evidence="1">
    <location>
        <begin position="75"/>
        <end position="99"/>
    </location>
</feature>
<dbReference type="Proteomes" id="UP000263094">
    <property type="component" value="Unassembled WGS sequence"/>
</dbReference>
<evidence type="ECO:0000313" key="2">
    <source>
        <dbReference type="EMBL" id="RFU87758.1"/>
    </source>
</evidence>
<proteinExistence type="predicted"/>
<reference evidence="2 3" key="1">
    <citation type="submission" date="2018-08" db="EMBL/GenBank/DDBJ databases">
        <title>Isolation, diversity and antifungal activity of Actinobacteria from wheat.</title>
        <authorList>
            <person name="Han C."/>
        </authorList>
    </citation>
    <scope>NUCLEOTIDE SEQUENCE [LARGE SCALE GENOMIC DNA]</scope>
    <source>
        <strain evidence="2 3">NEAU-YY421</strain>
    </source>
</reference>
<gene>
    <name evidence="2" type="ORF">DY218_05755</name>
</gene>